<dbReference type="EMBL" id="QLYX01000006">
    <property type="protein sequence ID" value="RAY14418.1"/>
    <property type="molecule type" value="Genomic_DNA"/>
</dbReference>
<feature type="domain" description="Histidine kinase/HSP90-like ATPase" evidence="6">
    <location>
        <begin position="292"/>
        <end position="391"/>
    </location>
</feature>
<keyword evidence="5" id="KW-1133">Transmembrane helix</keyword>
<reference evidence="7 8" key="1">
    <citation type="submission" date="2018-06" db="EMBL/GenBank/DDBJ databases">
        <title>Actinomadura craniellae sp. nov. isolated from marine sponge Craniella sp.</title>
        <authorList>
            <person name="Li L."/>
            <person name="Xu Q.H."/>
            <person name="Lin H.W."/>
            <person name="Lu Y.H."/>
        </authorList>
    </citation>
    <scope>NUCLEOTIDE SEQUENCE [LARGE SCALE GENOMIC DNA]</scope>
    <source>
        <strain evidence="7 8">LHW63021</strain>
    </source>
</reference>
<evidence type="ECO:0000313" key="7">
    <source>
        <dbReference type="EMBL" id="RAY14418.1"/>
    </source>
</evidence>
<evidence type="ECO:0000256" key="4">
    <source>
        <dbReference type="SAM" id="Coils"/>
    </source>
</evidence>
<dbReference type="InterPro" id="IPR050482">
    <property type="entry name" value="Sensor_HK_TwoCompSys"/>
</dbReference>
<dbReference type="CDD" id="cd16917">
    <property type="entry name" value="HATPase_UhpB-NarQ-NarX-like"/>
    <property type="match status" value="1"/>
</dbReference>
<dbReference type="SMART" id="SM00387">
    <property type="entry name" value="HATPase_c"/>
    <property type="match status" value="1"/>
</dbReference>
<dbReference type="AlphaFoldDB" id="A0A365H5V3"/>
<dbReference type="Gene3D" id="3.30.565.10">
    <property type="entry name" value="Histidine kinase-like ATPase, C-terminal domain"/>
    <property type="match status" value="1"/>
</dbReference>
<dbReference type="InterPro" id="IPR036890">
    <property type="entry name" value="HATPase_C_sf"/>
</dbReference>
<dbReference type="Pfam" id="PF07730">
    <property type="entry name" value="HisKA_3"/>
    <property type="match status" value="1"/>
</dbReference>
<evidence type="ECO:0000256" key="5">
    <source>
        <dbReference type="SAM" id="Phobius"/>
    </source>
</evidence>
<feature type="coiled-coil region" evidence="4">
    <location>
        <begin position="170"/>
        <end position="197"/>
    </location>
</feature>
<keyword evidence="5" id="KW-0812">Transmembrane</keyword>
<dbReference type="RefSeq" id="WP_111868173.1">
    <property type="nucleotide sequence ID" value="NZ_QLYX01000006.1"/>
</dbReference>
<evidence type="ECO:0000256" key="2">
    <source>
        <dbReference type="ARBA" id="ARBA00022777"/>
    </source>
</evidence>
<keyword evidence="4" id="KW-0175">Coiled coil</keyword>
<dbReference type="InterPro" id="IPR011712">
    <property type="entry name" value="Sig_transdc_His_kin_sub3_dim/P"/>
</dbReference>
<evidence type="ECO:0000313" key="8">
    <source>
        <dbReference type="Proteomes" id="UP000251891"/>
    </source>
</evidence>
<feature type="transmembrane region" description="Helical" evidence="5">
    <location>
        <begin position="143"/>
        <end position="167"/>
    </location>
</feature>
<feature type="transmembrane region" description="Helical" evidence="5">
    <location>
        <begin position="111"/>
        <end position="131"/>
    </location>
</feature>
<feature type="transmembrane region" description="Helical" evidence="5">
    <location>
        <begin position="45"/>
        <end position="64"/>
    </location>
</feature>
<keyword evidence="1" id="KW-0808">Transferase</keyword>
<dbReference type="Gene3D" id="1.20.5.1930">
    <property type="match status" value="1"/>
</dbReference>
<keyword evidence="2 7" id="KW-0418">Kinase</keyword>
<dbReference type="Proteomes" id="UP000251891">
    <property type="component" value="Unassembled WGS sequence"/>
</dbReference>
<dbReference type="GO" id="GO:0046983">
    <property type="term" value="F:protein dimerization activity"/>
    <property type="evidence" value="ECO:0007669"/>
    <property type="project" value="InterPro"/>
</dbReference>
<dbReference type="SUPFAM" id="SSF55874">
    <property type="entry name" value="ATPase domain of HSP90 chaperone/DNA topoisomerase II/histidine kinase"/>
    <property type="match status" value="1"/>
</dbReference>
<proteinExistence type="predicted"/>
<protein>
    <submittedName>
        <fullName evidence="7">Sensor histidine kinase</fullName>
    </submittedName>
</protein>
<comment type="caution">
    <text evidence="7">The sequence shown here is derived from an EMBL/GenBank/DDBJ whole genome shotgun (WGS) entry which is preliminary data.</text>
</comment>
<dbReference type="GO" id="GO:0000155">
    <property type="term" value="F:phosphorelay sensor kinase activity"/>
    <property type="evidence" value="ECO:0007669"/>
    <property type="project" value="InterPro"/>
</dbReference>
<keyword evidence="3" id="KW-0902">Two-component regulatory system</keyword>
<keyword evidence="8" id="KW-1185">Reference proteome</keyword>
<keyword evidence="5" id="KW-0472">Membrane</keyword>
<sequence length="397" mass="42396">MAHSGKPLGLASGVRIAATFRLLMQVRVLIAAVTVLLVPEERRLGSIFVVACIGALSALALFGWQEIVPRMLEYPVLLALDALIAYAVLEIGGVLGPFFFFTVVTSAVAGLLFRWSGMMLICVLQVLLYYAAATHGDGWTVGFQTALGMPLCYFIAGFVGTALRGLFDEAAEADRARQRAEVTAAAAEERARLAREMHDSLAKTLRGISMSAAALPIWIGKAPERAAEEAAKLASAAEIASREARELITELREDSVQQPLANTVRQIAAAWSEDIGVAAEVSAEPGVDLPLRERHEVVAILKEALENVKRHAEATAVRVELAVREGAIVMDVRDDGRGFAAPDGDMDGLARAGHYGVIGMRERAAHVGASLDVESEPGRGTSIRVTVPARQRALEVA</sequence>
<evidence type="ECO:0000256" key="3">
    <source>
        <dbReference type="ARBA" id="ARBA00023012"/>
    </source>
</evidence>
<accession>A0A365H5V3</accession>
<name>A0A365H5V3_9ACTN</name>
<dbReference type="Pfam" id="PF02518">
    <property type="entry name" value="HATPase_c"/>
    <property type="match status" value="1"/>
</dbReference>
<feature type="transmembrane region" description="Helical" evidence="5">
    <location>
        <begin position="84"/>
        <end position="104"/>
    </location>
</feature>
<dbReference type="GO" id="GO:0016020">
    <property type="term" value="C:membrane"/>
    <property type="evidence" value="ECO:0007669"/>
    <property type="project" value="InterPro"/>
</dbReference>
<organism evidence="7 8">
    <name type="scientific">Actinomadura craniellae</name>
    <dbReference type="NCBI Taxonomy" id="2231787"/>
    <lineage>
        <taxon>Bacteria</taxon>
        <taxon>Bacillati</taxon>
        <taxon>Actinomycetota</taxon>
        <taxon>Actinomycetes</taxon>
        <taxon>Streptosporangiales</taxon>
        <taxon>Thermomonosporaceae</taxon>
        <taxon>Actinomadura</taxon>
    </lineage>
</organism>
<evidence type="ECO:0000259" key="6">
    <source>
        <dbReference type="SMART" id="SM00387"/>
    </source>
</evidence>
<gene>
    <name evidence="7" type="ORF">DPM19_15790</name>
</gene>
<evidence type="ECO:0000256" key="1">
    <source>
        <dbReference type="ARBA" id="ARBA00022679"/>
    </source>
</evidence>
<dbReference type="InterPro" id="IPR003594">
    <property type="entry name" value="HATPase_dom"/>
</dbReference>
<dbReference type="OrthoDB" id="144293at2"/>
<feature type="transmembrane region" description="Helical" evidence="5">
    <location>
        <begin position="20"/>
        <end position="38"/>
    </location>
</feature>
<dbReference type="PANTHER" id="PTHR24421">
    <property type="entry name" value="NITRATE/NITRITE SENSOR PROTEIN NARX-RELATED"/>
    <property type="match status" value="1"/>
</dbReference>